<dbReference type="Proteomes" id="UP000663889">
    <property type="component" value="Unassembled WGS sequence"/>
</dbReference>
<accession>A0A814R9J6</accession>
<comment type="subcellular location">
    <subcellularLocation>
        <location evidence="1">Membrane</location>
        <topology evidence="1">Multi-pass membrane protein</topology>
    </subcellularLocation>
</comment>
<dbReference type="Pfam" id="PF00909">
    <property type="entry name" value="Ammonium_transp"/>
    <property type="match status" value="1"/>
</dbReference>
<comment type="caution">
    <text evidence="7">The sequence shown here is derived from an EMBL/GenBank/DDBJ whole genome shotgun (WGS) entry which is preliminary data.</text>
</comment>
<feature type="transmembrane region" description="Helical" evidence="5">
    <location>
        <begin position="39"/>
        <end position="57"/>
    </location>
</feature>
<evidence type="ECO:0000259" key="6">
    <source>
        <dbReference type="Pfam" id="PF00909"/>
    </source>
</evidence>
<feature type="transmembrane region" description="Helical" evidence="5">
    <location>
        <begin position="370"/>
        <end position="392"/>
    </location>
</feature>
<dbReference type="GO" id="GO:0005886">
    <property type="term" value="C:plasma membrane"/>
    <property type="evidence" value="ECO:0007669"/>
    <property type="project" value="TreeGrafter"/>
</dbReference>
<dbReference type="GO" id="GO:0008519">
    <property type="term" value="F:ammonium channel activity"/>
    <property type="evidence" value="ECO:0007669"/>
    <property type="project" value="InterPro"/>
</dbReference>
<dbReference type="SUPFAM" id="SSF81321">
    <property type="entry name" value="Family A G protein-coupled receptor-like"/>
    <property type="match status" value="1"/>
</dbReference>
<dbReference type="GO" id="GO:0097272">
    <property type="term" value="P:ammonium homeostasis"/>
    <property type="evidence" value="ECO:0007669"/>
    <property type="project" value="TreeGrafter"/>
</dbReference>
<dbReference type="PANTHER" id="PTHR11730">
    <property type="entry name" value="AMMONIUM TRANSPORTER"/>
    <property type="match status" value="1"/>
</dbReference>
<feature type="transmembrane region" description="Helical" evidence="5">
    <location>
        <begin position="482"/>
        <end position="503"/>
    </location>
</feature>
<dbReference type="AlphaFoldDB" id="A0A814R9J6"/>
<dbReference type="CDD" id="cd00637">
    <property type="entry name" value="7tm_classA_rhodopsin-like"/>
    <property type="match status" value="1"/>
</dbReference>
<dbReference type="Gene3D" id="1.20.1070.10">
    <property type="entry name" value="Rhodopsin 7-helix transmembrane proteins"/>
    <property type="match status" value="2"/>
</dbReference>
<keyword evidence="4 5" id="KW-0472">Membrane</keyword>
<evidence type="ECO:0000256" key="2">
    <source>
        <dbReference type="ARBA" id="ARBA00022692"/>
    </source>
</evidence>
<feature type="transmembrane region" description="Helical" evidence="5">
    <location>
        <begin position="78"/>
        <end position="103"/>
    </location>
</feature>
<feature type="transmembrane region" description="Helical" evidence="5">
    <location>
        <begin position="286"/>
        <end position="307"/>
    </location>
</feature>
<dbReference type="PANTHER" id="PTHR11730:SF60">
    <property type="entry name" value="RH50, ISOFORM D"/>
    <property type="match status" value="1"/>
</dbReference>
<dbReference type="Gene3D" id="1.10.3430.10">
    <property type="entry name" value="Ammonium transporter AmtB like domains"/>
    <property type="match status" value="1"/>
</dbReference>
<proteinExistence type="predicted"/>
<name>A0A814R9J6_9BILA</name>
<keyword evidence="3 5" id="KW-1133">Transmembrane helix</keyword>
<keyword evidence="2 5" id="KW-0812">Transmembrane</keyword>
<evidence type="ECO:0000313" key="7">
    <source>
        <dbReference type="EMBL" id="CAF1129492.1"/>
    </source>
</evidence>
<evidence type="ECO:0000256" key="3">
    <source>
        <dbReference type="ARBA" id="ARBA00022989"/>
    </source>
</evidence>
<sequence length="619" mass="71194">GSLAGIISTLGYKYLLELLKKIRIHDTCGVHNLHGMPGVFSGLAGIVVASMPWRSYYHENLSYKCLSGGEHRSAAVQAGYQCAGLLLTLGMAIVGGVFTGLILRLPIFASPDNNSYFDDSLNWHVPQDFVAEDSALGSLIKNILPTNMQLEENPKQATPIIVKYNPNTIEFIQEKSPRQSIQTVSRQSDQSVFLNVADLKNDQSNPTSPVLFTQRLYPFYLTAFYRLCRIVYSNHRWFQFYWLYVIAIPIQLLGAFIVLCPIMIWRDVTYLPNEYYCLPAFTQTRGILWGTLTAYGLPVLLLSLIYLRITIFIRQQPPNQTLRIKQRQQRDLAAIQRIFINVGLLLAFGTPGAVLLIMCFITGIEHPLTYRIMWVGSAVAMAILSIQIIFMTPQLKNIITIRRQQNRVTTLRVTIPMRAFYRLCRIVYSNHRWFQFYWLYVIAIPVQLLGAFIALCPILIWHDIIYLPNEYYCLVVFTKFRGFLWALFICYGVPLLLLSLIYLRITIFIRQQPLNQTLMVKQRQKRDLAAIQRIFINVGLLLAFGIPAVVLLIMYFITGTEHPLTYRIFWLGPEVSLPILSLQMIFMTPQLKNIIIRRRQNRVTTLDTTIQMRTIATNQ</sequence>
<feature type="transmembrane region" description="Helical" evidence="5">
    <location>
        <begin position="338"/>
        <end position="364"/>
    </location>
</feature>
<feature type="transmembrane region" description="Helical" evidence="5">
    <location>
        <begin position="240"/>
        <end position="266"/>
    </location>
</feature>
<feature type="domain" description="Ammonium transporter AmtB-like" evidence="6">
    <location>
        <begin position="1"/>
        <end position="107"/>
    </location>
</feature>
<dbReference type="EMBL" id="CAJNOU010000990">
    <property type="protein sequence ID" value="CAF1129492.1"/>
    <property type="molecule type" value="Genomic_DNA"/>
</dbReference>
<gene>
    <name evidence="7" type="ORF">SEV965_LOCUS17336</name>
</gene>
<reference evidence="7" key="1">
    <citation type="submission" date="2021-02" db="EMBL/GenBank/DDBJ databases">
        <authorList>
            <person name="Nowell W R."/>
        </authorList>
    </citation>
    <scope>NUCLEOTIDE SEQUENCE</scope>
</reference>
<evidence type="ECO:0000256" key="5">
    <source>
        <dbReference type="SAM" id="Phobius"/>
    </source>
</evidence>
<evidence type="ECO:0000313" key="8">
    <source>
        <dbReference type="Proteomes" id="UP000663889"/>
    </source>
</evidence>
<dbReference type="InterPro" id="IPR029020">
    <property type="entry name" value="Ammonium/urea_transptr"/>
</dbReference>
<evidence type="ECO:0000256" key="4">
    <source>
        <dbReference type="ARBA" id="ARBA00023136"/>
    </source>
</evidence>
<evidence type="ECO:0000256" key="1">
    <source>
        <dbReference type="ARBA" id="ARBA00004141"/>
    </source>
</evidence>
<feature type="transmembrane region" description="Helical" evidence="5">
    <location>
        <begin position="437"/>
        <end position="462"/>
    </location>
</feature>
<feature type="non-terminal residue" evidence="7">
    <location>
        <position position="1"/>
    </location>
</feature>
<feature type="transmembrane region" description="Helical" evidence="5">
    <location>
        <begin position="569"/>
        <end position="589"/>
    </location>
</feature>
<dbReference type="InterPro" id="IPR024041">
    <property type="entry name" value="NH4_transpt_AmtB-like_dom"/>
</dbReference>
<protein>
    <recommendedName>
        <fullName evidence="6">Ammonium transporter AmtB-like domain-containing protein</fullName>
    </recommendedName>
</protein>
<dbReference type="SUPFAM" id="SSF111352">
    <property type="entry name" value="Ammonium transporter"/>
    <property type="match status" value="1"/>
</dbReference>
<feature type="transmembrane region" description="Helical" evidence="5">
    <location>
        <begin position="534"/>
        <end position="557"/>
    </location>
</feature>
<organism evidence="7 8">
    <name type="scientific">Rotaria sordida</name>
    <dbReference type="NCBI Taxonomy" id="392033"/>
    <lineage>
        <taxon>Eukaryota</taxon>
        <taxon>Metazoa</taxon>
        <taxon>Spiralia</taxon>
        <taxon>Gnathifera</taxon>
        <taxon>Rotifera</taxon>
        <taxon>Eurotatoria</taxon>
        <taxon>Bdelloidea</taxon>
        <taxon>Philodinida</taxon>
        <taxon>Philodinidae</taxon>
        <taxon>Rotaria</taxon>
    </lineage>
</organism>